<dbReference type="EMBL" id="QKWP01000887">
    <property type="protein sequence ID" value="RIB13833.1"/>
    <property type="molecule type" value="Genomic_DNA"/>
</dbReference>
<organism evidence="3 4">
    <name type="scientific">Gigaspora rosea</name>
    <dbReference type="NCBI Taxonomy" id="44941"/>
    <lineage>
        <taxon>Eukaryota</taxon>
        <taxon>Fungi</taxon>
        <taxon>Fungi incertae sedis</taxon>
        <taxon>Mucoromycota</taxon>
        <taxon>Glomeromycotina</taxon>
        <taxon>Glomeromycetes</taxon>
        <taxon>Diversisporales</taxon>
        <taxon>Gigasporaceae</taxon>
        <taxon>Gigaspora</taxon>
    </lineage>
</organism>
<accession>A0A397V1N6</accession>
<reference evidence="3 4" key="1">
    <citation type="submission" date="2018-06" db="EMBL/GenBank/DDBJ databases">
        <title>Comparative genomics reveals the genomic features of Rhizophagus irregularis, R. cerebriforme, R. diaphanum and Gigaspora rosea, and their symbiotic lifestyle signature.</title>
        <authorList>
            <person name="Morin E."/>
            <person name="San Clemente H."/>
            <person name="Chen E.C.H."/>
            <person name="De La Providencia I."/>
            <person name="Hainaut M."/>
            <person name="Kuo A."/>
            <person name="Kohler A."/>
            <person name="Murat C."/>
            <person name="Tang N."/>
            <person name="Roy S."/>
            <person name="Loubradou J."/>
            <person name="Henrissat B."/>
            <person name="Grigoriev I.V."/>
            <person name="Corradi N."/>
            <person name="Roux C."/>
            <person name="Martin F.M."/>
        </authorList>
    </citation>
    <scope>NUCLEOTIDE SEQUENCE [LARGE SCALE GENOMIC DNA]</scope>
    <source>
        <strain evidence="3 4">DAOM 194757</strain>
    </source>
</reference>
<dbReference type="AlphaFoldDB" id="A0A397V1N6"/>
<keyword evidence="2" id="KW-0962">Peroxisome biogenesis</keyword>
<dbReference type="OrthoDB" id="2021143at2759"/>
<dbReference type="Proteomes" id="UP000266673">
    <property type="component" value="Unassembled WGS sequence"/>
</dbReference>
<dbReference type="Pfam" id="PF08610">
    <property type="entry name" value="Pex16"/>
    <property type="match status" value="1"/>
</dbReference>
<keyword evidence="2" id="KW-0576">Peroxisome</keyword>
<keyword evidence="4" id="KW-1185">Reference proteome</keyword>
<dbReference type="GO" id="GO:0007031">
    <property type="term" value="P:peroxisome organization"/>
    <property type="evidence" value="ECO:0007669"/>
    <property type="project" value="UniProtKB-KW"/>
</dbReference>
<dbReference type="PANTHER" id="PTHR13299:SF0">
    <property type="entry name" value="PEROXISOMAL MEMBRANE PROTEIN PEX16"/>
    <property type="match status" value="1"/>
</dbReference>
<comment type="subcellular location">
    <subcellularLocation>
        <location evidence="2">Peroxisome membrane</location>
    </subcellularLocation>
</comment>
<protein>
    <recommendedName>
        <fullName evidence="2">Peroxisomal membrane protein PEX16</fullName>
    </recommendedName>
</protein>
<name>A0A397V1N6_9GLOM</name>
<evidence type="ECO:0000313" key="4">
    <source>
        <dbReference type="Proteomes" id="UP000266673"/>
    </source>
</evidence>
<evidence type="ECO:0000256" key="2">
    <source>
        <dbReference type="RuleBase" id="RU365003"/>
    </source>
</evidence>
<dbReference type="GO" id="GO:0005778">
    <property type="term" value="C:peroxisomal membrane"/>
    <property type="evidence" value="ECO:0007669"/>
    <property type="project" value="UniProtKB-SubCell"/>
</dbReference>
<dbReference type="InterPro" id="IPR013919">
    <property type="entry name" value="Pex16"/>
</dbReference>
<sequence>MILSLLKKYDDLILNNASQISSIESSLRTLTYVLPGRFADAEFASEALFAALNLIGLYHDSILARAAENLPPSRKPSPSPHNRYTRYWINSSKTYQHASLALTFLQYTDVLLEMGVQKKWGKEIKWKLIGMIEFIKVMCRIILLYKTNERTVVEPTIPRREIDPSIFPSTSNGDLMGHHEQEESDTWVGKYTKRVHDSISVVRSQNSQHYDVNEYLTNKVLMVEDVRKPPDLVHKLHSFGKLCELLYILRPLLYVIALQKYGNKSWRPWLLSISIEMSTIILMNYFYKTQIPGGCRWLSTLEKEERKRRFRQFFFYILRGPFYEQFTRPKINNFCNSVSNKPILSLFGGILRDYQPLWENIYFYTASS</sequence>
<comment type="similarity">
    <text evidence="1 2">Belongs to the peroxin-16 family.</text>
</comment>
<gene>
    <name evidence="3" type="ORF">C2G38_2040661</name>
</gene>
<dbReference type="STRING" id="44941.A0A397V1N6"/>
<comment type="caution">
    <text evidence="3">The sequence shown here is derived from an EMBL/GenBank/DDBJ whole genome shotgun (WGS) entry which is preliminary data.</text>
</comment>
<dbReference type="PANTHER" id="PTHR13299">
    <property type="entry name" value="PEROXISOMAL MEMBRANE PROTEIN PEX16"/>
    <property type="match status" value="1"/>
</dbReference>
<evidence type="ECO:0000313" key="3">
    <source>
        <dbReference type="EMBL" id="RIB13833.1"/>
    </source>
</evidence>
<proteinExistence type="inferred from homology"/>
<evidence type="ECO:0000256" key="1">
    <source>
        <dbReference type="ARBA" id="ARBA00009505"/>
    </source>
</evidence>